<evidence type="ECO:0000313" key="2">
    <source>
        <dbReference type="EMBL" id="CAL1376852.1"/>
    </source>
</evidence>
<keyword evidence="3" id="KW-1185">Reference proteome</keyword>
<protein>
    <submittedName>
        <fullName evidence="2">Uncharacterized protein</fullName>
    </submittedName>
</protein>
<accession>A0AAV2DTL7</accession>
<proteinExistence type="predicted"/>
<dbReference type="Proteomes" id="UP001497516">
    <property type="component" value="Chromosome 3"/>
</dbReference>
<dbReference type="AlphaFoldDB" id="A0AAV2DTL7"/>
<name>A0AAV2DTL7_9ROSI</name>
<evidence type="ECO:0000313" key="3">
    <source>
        <dbReference type="Proteomes" id="UP001497516"/>
    </source>
</evidence>
<reference evidence="2 3" key="1">
    <citation type="submission" date="2024-04" db="EMBL/GenBank/DDBJ databases">
        <authorList>
            <person name="Fracassetti M."/>
        </authorList>
    </citation>
    <scope>NUCLEOTIDE SEQUENCE [LARGE SCALE GENOMIC DNA]</scope>
</reference>
<keyword evidence="1" id="KW-0175">Coiled coil</keyword>
<feature type="coiled-coil region" evidence="1">
    <location>
        <begin position="46"/>
        <end position="82"/>
    </location>
</feature>
<dbReference type="EMBL" id="OZ034816">
    <property type="protein sequence ID" value="CAL1376852.1"/>
    <property type="molecule type" value="Genomic_DNA"/>
</dbReference>
<gene>
    <name evidence="2" type="ORF">LTRI10_LOCUS18554</name>
</gene>
<sequence length="112" mass="13336">MAQEGRHSIMQAEYRESQGRLQSEVNYLGRELDQAWAALRQERIGREQDQAALERARAEVERVRLQAERSELRRRLMKETNDRLGKALDEFYRLAKDSISRDFEDDEEQQSH</sequence>
<evidence type="ECO:0000256" key="1">
    <source>
        <dbReference type="SAM" id="Coils"/>
    </source>
</evidence>
<organism evidence="2 3">
    <name type="scientific">Linum trigynum</name>
    <dbReference type="NCBI Taxonomy" id="586398"/>
    <lineage>
        <taxon>Eukaryota</taxon>
        <taxon>Viridiplantae</taxon>
        <taxon>Streptophyta</taxon>
        <taxon>Embryophyta</taxon>
        <taxon>Tracheophyta</taxon>
        <taxon>Spermatophyta</taxon>
        <taxon>Magnoliopsida</taxon>
        <taxon>eudicotyledons</taxon>
        <taxon>Gunneridae</taxon>
        <taxon>Pentapetalae</taxon>
        <taxon>rosids</taxon>
        <taxon>fabids</taxon>
        <taxon>Malpighiales</taxon>
        <taxon>Linaceae</taxon>
        <taxon>Linum</taxon>
    </lineage>
</organism>